<dbReference type="InterPro" id="IPR004358">
    <property type="entry name" value="Sig_transdc_His_kin-like_C"/>
</dbReference>
<sequence length="534" mass="58241">MGDRAKADNLGAEDAASPGGAEARCAALEAENARLTAQCRALRDAEARARAFAATAVDWFWESDRDCRFVWVSDGFRTVTGLPPESLIGRRQTDLAAETVAADEESWRRHDADLAAHLPFRDFKCGHLDPEGRVHWVKVSGIPRFTPEGAFLGYYGSGADITSTIQSAHRLALLTRAVEQCPVSIVITNLQGQIEYVNQKFVEVTGYGRDEAIGQNPRILNSRCNPPGTFEGLWAALSSGRQWEGELINRRKDGALYWEYASIQPISGLDGEVTNYLAIKSDITAQKRNEARLAALVEELRHSNEDLEQFAYVASHDLRQPLRMISAYLGLLDKRLAAALDDETRQFLGFALDGAKRLDRMIIDLLHYSRIGRVSSPMNPVALAEVVKDSLRHLEVAVAEAGAEVRVADDLPVCIGDRSELVRLFQNLIGNALTYVRPGVPPRIGVTCRDGGAEWVVAVADNGVGIAPGDLGRVFGIFQRLVSREAVEGTGIGLAICRKIAEHHGGRIWAESEPGRGSTFLVALPKAIAAAGRD</sequence>
<dbReference type="InterPro" id="IPR003594">
    <property type="entry name" value="HATPase_dom"/>
</dbReference>
<keyword evidence="4" id="KW-0808">Transferase</keyword>
<keyword evidence="5" id="KW-0418">Kinase</keyword>
<keyword evidence="3" id="KW-0597">Phosphoprotein</keyword>
<dbReference type="Gene3D" id="3.30.565.10">
    <property type="entry name" value="Histidine kinase-like ATPase, C-terminal domain"/>
    <property type="match status" value="1"/>
</dbReference>
<dbReference type="InterPro" id="IPR013656">
    <property type="entry name" value="PAS_4"/>
</dbReference>
<protein>
    <recommendedName>
        <fullName evidence="2">histidine kinase</fullName>
        <ecNumber evidence="2">2.7.13.3</ecNumber>
    </recommendedName>
</protein>
<dbReference type="PROSITE" id="PS50109">
    <property type="entry name" value="HIS_KIN"/>
    <property type="match status" value="1"/>
</dbReference>
<dbReference type="Proteomes" id="UP001597296">
    <property type="component" value="Unassembled WGS sequence"/>
</dbReference>
<dbReference type="Pfam" id="PF08448">
    <property type="entry name" value="PAS_4"/>
    <property type="match status" value="1"/>
</dbReference>
<dbReference type="SUPFAM" id="SSF55874">
    <property type="entry name" value="ATPase domain of HSP90 chaperone/DNA topoisomerase II/histidine kinase"/>
    <property type="match status" value="1"/>
</dbReference>
<name>A0ABW5CFB1_9PROT</name>
<reference evidence="10" key="1">
    <citation type="journal article" date="2019" name="Int. J. Syst. Evol. Microbiol.">
        <title>The Global Catalogue of Microorganisms (GCM) 10K type strain sequencing project: providing services to taxonomists for standard genome sequencing and annotation.</title>
        <authorList>
            <consortium name="The Broad Institute Genomics Platform"/>
            <consortium name="The Broad Institute Genome Sequencing Center for Infectious Disease"/>
            <person name="Wu L."/>
            <person name="Ma J."/>
        </authorList>
    </citation>
    <scope>NUCLEOTIDE SEQUENCE [LARGE SCALE GENOMIC DNA]</scope>
    <source>
        <strain evidence="10">KCTC 15012</strain>
    </source>
</reference>
<comment type="catalytic activity">
    <reaction evidence="1">
        <text>ATP + protein L-histidine = ADP + protein N-phospho-L-histidine.</text>
        <dbReference type="EC" id="2.7.13.3"/>
    </reaction>
</comment>
<dbReference type="SMART" id="SM00387">
    <property type="entry name" value="HATPase_c"/>
    <property type="match status" value="1"/>
</dbReference>
<organism evidence="9 10">
    <name type="scientific">Phaeospirillum tilakii</name>
    <dbReference type="NCBI Taxonomy" id="741673"/>
    <lineage>
        <taxon>Bacteria</taxon>
        <taxon>Pseudomonadati</taxon>
        <taxon>Pseudomonadota</taxon>
        <taxon>Alphaproteobacteria</taxon>
        <taxon>Rhodospirillales</taxon>
        <taxon>Rhodospirillaceae</taxon>
        <taxon>Phaeospirillum</taxon>
    </lineage>
</organism>
<proteinExistence type="predicted"/>
<dbReference type="InterPro" id="IPR000700">
    <property type="entry name" value="PAS-assoc_C"/>
</dbReference>
<dbReference type="InterPro" id="IPR000014">
    <property type="entry name" value="PAS"/>
</dbReference>
<evidence type="ECO:0000259" key="6">
    <source>
        <dbReference type="PROSITE" id="PS50109"/>
    </source>
</evidence>
<dbReference type="EC" id="2.7.13.3" evidence="2"/>
<dbReference type="Gene3D" id="3.30.450.20">
    <property type="entry name" value="PAS domain"/>
    <property type="match status" value="2"/>
</dbReference>
<dbReference type="Pfam" id="PF02518">
    <property type="entry name" value="HATPase_c"/>
    <property type="match status" value="1"/>
</dbReference>
<dbReference type="PANTHER" id="PTHR43304:SF1">
    <property type="entry name" value="PAC DOMAIN-CONTAINING PROTEIN"/>
    <property type="match status" value="1"/>
</dbReference>
<evidence type="ECO:0000256" key="4">
    <source>
        <dbReference type="ARBA" id="ARBA00022679"/>
    </source>
</evidence>
<dbReference type="PRINTS" id="PR00344">
    <property type="entry name" value="BCTRLSENSOR"/>
</dbReference>
<comment type="caution">
    <text evidence="9">The sequence shown here is derived from an EMBL/GenBank/DDBJ whole genome shotgun (WGS) entry which is preliminary data.</text>
</comment>
<evidence type="ECO:0000256" key="3">
    <source>
        <dbReference type="ARBA" id="ARBA00022553"/>
    </source>
</evidence>
<dbReference type="Pfam" id="PF00512">
    <property type="entry name" value="HisKA"/>
    <property type="match status" value="1"/>
</dbReference>
<dbReference type="PROSITE" id="PS50112">
    <property type="entry name" value="PAS"/>
    <property type="match status" value="1"/>
</dbReference>
<accession>A0ABW5CFB1</accession>
<dbReference type="EMBL" id="JBHUIY010000025">
    <property type="protein sequence ID" value="MFD2234673.1"/>
    <property type="molecule type" value="Genomic_DNA"/>
</dbReference>
<evidence type="ECO:0000256" key="2">
    <source>
        <dbReference type="ARBA" id="ARBA00012438"/>
    </source>
</evidence>
<dbReference type="InterPro" id="IPR003661">
    <property type="entry name" value="HisK_dim/P_dom"/>
</dbReference>
<dbReference type="InterPro" id="IPR035965">
    <property type="entry name" value="PAS-like_dom_sf"/>
</dbReference>
<dbReference type="Pfam" id="PF13426">
    <property type="entry name" value="PAS_9"/>
    <property type="match status" value="1"/>
</dbReference>
<evidence type="ECO:0000313" key="9">
    <source>
        <dbReference type="EMBL" id="MFD2234673.1"/>
    </source>
</evidence>
<dbReference type="InterPro" id="IPR036097">
    <property type="entry name" value="HisK_dim/P_sf"/>
</dbReference>
<evidence type="ECO:0000256" key="5">
    <source>
        <dbReference type="ARBA" id="ARBA00022777"/>
    </source>
</evidence>
<dbReference type="SMART" id="SM00086">
    <property type="entry name" value="PAC"/>
    <property type="match status" value="2"/>
</dbReference>
<dbReference type="NCBIfam" id="TIGR00229">
    <property type="entry name" value="sensory_box"/>
    <property type="match status" value="2"/>
</dbReference>
<dbReference type="InterPro" id="IPR001610">
    <property type="entry name" value="PAC"/>
</dbReference>
<dbReference type="Gene3D" id="1.10.287.130">
    <property type="match status" value="1"/>
</dbReference>
<evidence type="ECO:0000259" key="8">
    <source>
        <dbReference type="PROSITE" id="PS50113"/>
    </source>
</evidence>
<gene>
    <name evidence="9" type="ORF">ACFSNB_12740</name>
</gene>
<dbReference type="InterPro" id="IPR005467">
    <property type="entry name" value="His_kinase_dom"/>
</dbReference>
<feature type="domain" description="Histidine kinase" evidence="6">
    <location>
        <begin position="313"/>
        <end position="528"/>
    </location>
</feature>
<dbReference type="CDD" id="cd00082">
    <property type="entry name" value="HisKA"/>
    <property type="match status" value="1"/>
</dbReference>
<dbReference type="PROSITE" id="PS50113">
    <property type="entry name" value="PAC"/>
    <property type="match status" value="2"/>
</dbReference>
<feature type="domain" description="PAC" evidence="8">
    <location>
        <begin position="121"/>
        <end position="173"/>
    </location>
</feature>
<dbReference type="InterPro" id="IPR036890">
    <property type="entry name" value="HATPase_C_sf"/>
</dbReference>
<evidence type="ECO:0000259" key="7">
    <source>
        <dbReference type="PROSITE" id="PS50112"/>
    </source>
</evidence>
<dbReference type="PANTHER" id="PTHR43304">
    <property type="entry name" value="PHYTOCHROME-LIKE PROTEIN CPH1"/>
    <property type="match status" value="1"/>
</dbReference>
<feature type="domain" description="PAC" evidence="8">
    <location>
        <begin position="241"/>
        <end position="295"/>
    </location>
</feature>
<evidence type="ECO:0000256" key="1">
    <source>
        <dbReference type="ARBA" id="ARBA00000085"/>
    </source>
</evidence>
<dbReference type="SMART" id="SM00091">
    <property type="entry name" value="PAS"/>
    <property type="match status" value="2"/>
</dbReference>
<feature type="domain" description="PAS" evidence="7">
    <location>
        <begin position="170"/>
        <end position="216"/>
    </location>
</feature>
<keyword evidence="10" id="KW-1185">Reference proteome</keyword>
<dbReference type="InterPro" id="IPR052162">
    <property type="entry name" value="Sensor_kinase/Photoreceptor"/>
</dbReference>
<evidence type="ECO:0000313" key="10">
    <source>
        <dbReference type="Proteomes" id="UP001597296"/>
    </source>
</evidence>
<dbReference type="SUPFAM" id="SSF47384">
    <property type="entry name" value="Homodimeric domain of signal transducing histidine kinase"/>
    <property type="match status" value="1"/>
</dbReference>
<dbReference type="SUPFAM" id="SSF55785">
    <property type="entry name" value="PYP-like sensor domain (PAS domain)"/>
    <property type="match status" value="2"/>
</dbReference>
<dbReference type="SMART" id="SM00388">
    <property type="entry name" value="HisKA"/>
    <property type="match status" value="1"/>
</dbReference>
<dbReference type="CDD" id="cd00130">
    <property type="entry name" value="PAS"/>
    <property type="match status" value="2"/>
</dbReference>